<evidence type="ECO:0000313" key="2">
    <source>
        <dbReference type="EMBL" id="MDT0618773.1"/>
    </source>
</evidence>
<feature type="region of interest" description="Disordered" evidence="1">
    <location>
        <begin position="103"/>
        <end position="125"/>
    </location>
</feature>
<gene>
    <name evidence="2" type="ORF">RM531_09840</name>
</gene>
<sequence length="273" mass="30650">MSESPRTWIAHACHRLLRPLVRVLLRHGVAYDDFAEVTKSVYVEVARESFTPPGKRPTDARTAIVTGLTRKEVKRLREQTDPVYAARDWGGANRATRVLSGWHRDPAFTDTEGKPRPLSPSDSDTGFPALVRQYSGDIPVSAILAELERVGAITQRQGMLVARRRAFVPEAGDPEGTRMLGTAVHDLLSTIEHNLDADGSERPRFQRSVFNPRVDVRALPVFHRLVSEHGQQLLEILDDWLDRHEMPDDNRPATRVGVGIYYFQDPDDSEGDA</sequence>
<evidence type="ECO:0000256" key="1">
    <source>
        <dbReference type="SAM" id="MobiDB-lite"/>
    </source>
</evidence>
<evidence type="ECO:0000313" key="3">
    <source>
        <dbReference type="Proteomes" id="UP001259982"/>
    </source>
</evidence>
<reference evidence="2 3" key="1">
    <citation type="submission" date="2023-09" db="EMBL/GenBank/DDBJ databases">
        <authorList>
            <person name="Rey-Velasco X."/>
        </authorList>
    </citation>
    <scope>NUCLEOTIDE SEQUENCE [LARGE SCALE GENOMIC DNA]</scope>
    <source>
        <strain evidence="2 3">P385</strain>
    </source>
</reference>
<protein>
    <submittedName>
        <fullName evidence="2">DUF6502 family protein</fullName>
    </submittedName>
</protein>
<dbReference type="EMBL" id="JAVRHY010000007">
    <property type="protein sequence ID" value="MDT0618773.1"/>
    <property type="molecule type" value="Genomic_DNA"/>
</dbReference>
<organism evidence="2 3">
    <name type="scientific">Spectribacter acetivorans</name>
    <dbReference type="NCBI Taxonomy" id="3075603"/>
    <lineage>
        <taxon>Bacteria</taxon>
        <taxon>Pseudomonadati</taxon>
        <taxon>Pseudomonadota</taxon>
        <taxon>Gammaproteobacteria</taxon>
        <taxon>Salinisphaerales</taxon>
        <taxon>Salinisphaeraceae</taxon>
        <taxon>Spectribacter</taxon>
    </lineage>
</organism>
<comment type="caution">
    <text evidence="2">The sequence shown here is derived from an EMBL/GenBank/DDBJ whole genome shotgun (WGS) entry which is preliminary data.</text>
</comment>
<name>A0ABU3B8H6_9GAMM</name>
<feature type="compositionally biased region" description="Basic and acidic residues" evidence="1">
    <location>
        <begin position="103"/>
        <end position="115"/>
    </location>
</feature>
<dbReference type="Proteomes" id="UP001259982">
    <property type="component" value="Unassembled WGS sequence"/>
</dbReference>
<dbReference type="RefSeq" id="WP_311658975.1">
    <property type="nucleotide sequence ID" value="NZ_JAVRHY010000007.1"/>
</dbReference>
<accession>A0ABU3B8H6</accession>
<keyword evidence="3" id="KW-1185">Reference proteome</keyword>
<proteinExistence type="predicted"/>
<dbReference type="Pfam" id="PF20112">
    <property type="entry name" value="DUF6502"/>
    <property type="match status" value="1"/>
</dbReference>
<dbReference type="InterPro" id="IPR045445">
    <property type="entry name" value="DUF6502"/>
</dbReference>